<reference evidence="2 3" key="1">
    <citation type="submission" date="2016-10" db="EMBL/GenBank/DDBJ databases">
        <authorList>
            <person name="de Groot N.N."/>
        </authorList>
    </citation>
    <scope>NUCLEOTIDE SEQUENCE [LARGE SCALE GENOMIC DNA]</scope>
    <source>
        <strain evidence="2 3">DSM 17925</strain>
    </source>
</reference>
<dbReference type="Proteomes" id="UP000199167">
    <property type="component" value="Unassembled WGS sequence"/>
</dbReference>
<gene>
    <name evidence="2" type="ORF">SAMN04488515_2200</name>
</gene>
<organism evidence="2 3">
    <name type="scientific">Cognatiyoonia koreensis</name>
    <dbReference type="NCBI Taxonomy" id="364200"/>
    <lineage>
        <taxon>Bacteria</taxon>
        <taxon>Pseudomonadati</taxon>
        <taxon>Pseudomonadota</taxon>
        <taxon>Alphaproteobacteria</taxon>
        <taxon>Rhodobacterales</taxon>
        <taxon>Paracoccaceae</taxon>
        <taxon>Cognatiyoonia</taxon>
    </lineage>
</organism>
<protein>
    <submittedName>
        <fullName evidence="2">General stress protein 26</fullName>
    </submittedName>
</protein>
<dbReference type="RefSeq" id="WP_089993901.1">
    <property type="nucleotide sequence ID" value="NZ_FOIZ01000001.1"/>
</dbReference>
<dbReference type="EMBL" id="FOIZ01000001">
    <property type="protein sequence ID" value="SEW31052.1"/>
    <property type="molecule type" value="Genomic_DNA"/>
</dbReference>
<evidence type="ECO:0000313" key="2">
    <source>
        <dbReference type="EMBL" id="SEW31052.1"/>
    </source>
</evidence>
<dbReference type="OrthoDB" id="1432662at2"/>
<evidence type="ECO:0000259" key="1">
    <source>
        <dbReference type="Pfam" id="PF16242"/>
    </source>
</evidence>
<proteinExistence type="predicted"/>
<dbReference type="AlphaFoldDB" id="A0A1I0QUE6"/>
<keyword evidence="3" id="KW-1185">Reference proteome</keyword>
<name>A0A1I0QUE6_9RHOB</name>
<dbReference type="Gene3D" id="2.30.110.10">
    <property type="entry name" value="Electron Transport, Fmn-binding Protein, Chain A"/>
    <property type="match status" value="1"/>
</dbReference>
<dbReference type="InterPro" id="IPR038725">
    <property type="entry name" value="YdaG_split_barrel_FMN-bd"/>
</dbReference>
<evidence type="ECO:0000313" key="3">
    <source>
        <dbReference type="Proteomes" id="UP000199167"/>
    </source>
</evidence>
<dbReference type="STRING" id="364200.SAMN04488515_2200"/>
<feature type="domain" description="General stress protein FMN-binding split barrel" evidence="1">
    <location>
        <begin position="5"/>
        <end position="139"/>
    </location>
</feature>
<sequence>MNPQAEFWNRLNDVGAGMLGLLADKDLMPIAPSLREKHDGFIWFIVTQTNAMVTGVTFAPQSGLFVVADSKSGLYASLIGELSLLDCPDIIEELWSPVTAGWVQDRSNREALRLLRFAPRSGNAWFNTTQGLKFLYDIEQENRLAGVSNGGAVKLVFKKPK</sequence>
<dbReference type="Pfam" id="PF16242">
    <property type="entry name" value="Pyrid_ox_like"/>
    <property type="match status" value="1"/>
</dbReference>
<dbReference type="SUPFAM" id="SSF50475">
    <property type="entry name" value="FMN-binding split barrel"/>
    <property type="match status" value="1"/>
</dbReference>
<accession>A0A1I0QUE6</accession>
<dbReference type="InterPro" id="IPR012349">
    <property type="entry name" value="Split_barrel_FMN-bd"/>
</dbReference>